<dbReference type="AlphaFoldDB" id="A0AAQ1PCS3"/>
<name>A0AAQ1PCS3_9PSED</name>
<evidence type="ECO:0000313" key="2">
    <source>
        <dbReference type="Proteomes" id="UP000294335"/>
    </source>
</evidence>
<dbReference type="EMBL" id="OPYN01000184">
    <property type="protein sequence ID" value="SPO62780.1"/>
    <property type="molecule type" value="Genomic_DNA"/>
</dbReference>
<evidence type="ECO:0000313" key="1">
    <source>
        <dbReference type="EMBL" id="SPO62780.1"/>
    </source>
</evidence>
<accession>A0AAQ1PCS3</accession>
<sequence length="93" mass="10496">MKKGAAPTQAYLTMFTTKPVDGLQDVADKTFPSLMNVMDQALSVSKLDTIADTIERQRPHDLSKFFGKGKVNRWTVLNKPLLIKREASDDLDW</sequence>
<keyword evidence="2" id="KW-1185">Reference proteome</keyword>
<dbReference type="Proteomes" id="UP000294335">
    <property type="component" value="Unassembled WGS sequence"/>
</dbReference>
<comment type="caution">
    <text evidence="1">The sequence shown here is derived from an EMBL/GenBank/DDBJ whole genome shotgun (WGS) entry which is preliminary data.</text>
</comment>
<reference evidence="1 2" key="1">
    <citation type="submission" date="2018-02" db="EMBL/GenBank/DDBJ databases">
        <authorList>
            <person name="Dubost A."/>
        </authorList>
    </citation>
    <scope>NUCLEOTIDE SEQUENCE [LARGE SCALE GENOMIC DNA]</scope>
    <source>
        <strain evidence="2">JV551A3</strain>
    </source>
</reference>
<protein>
    <submittedName>
        <fullName evidence="1">Uncharacterized protein</fullName>
    </submittedName>
</protein>
<proteinExistence type="predicted"/>
<gene>
    <name evidence="1" type="ORF">JV551A3_V1_1840074</name>
</gene>
<organism evidence="1 2">
    <name type="scientific">Pseudomonas inefficax</name>
    <dbReference type="NCBI Taxonomy" id="2078786"/>
    <lineage>
        <taxon>Bacteria</taxon>
        <taxon>Pseudomonadati</taxon>
        <taxon>Pseudomonadota</taxon>
        <taxon>Gammaproteobacteria</taxon>
        <taxon>Pseudomonadales</taxon>
        <taxon>Pseudomonadaceae</taxon>
        <taxon>Pseudomonas</taxon>
    </lineage>
</organism>